<feature type="compositionally biased region" description="Basic residues" evidence="1">
    <location>
        <begin position="326"/>
        <end position="335"/>
    </location>
</feature>
<accession>A0AAV9P7R7</accession>
<feature type="compositionally biased region" description="Low complexity" evidence="1">
    <location>
        <begin position="234"/>
        <end position="249"/>
    </location>
</feature>
<gene>
    <name evidence="2" type="ORF">LTR77_006388</name>
</gene>
<dbReference type="RefSeq" id="XP_064658545.1">
    <property type="nucleotide sequence ID" value="XM_064803630.1"/>
</dbReference>
<feature type="compositionally biased region" description="Low complexity" evidence="1">
    <location>
        <begin position="164"/>
        <end position="173"/>
    </location>
</feature>
<dbReference type="AlphaFoldDB" id="A0AAV9P7R7"/>
<feature type="region of interest" description="Disordered" evidence="1">
    <location>
        <begin position="218"/>
        <end position="414"/>
    </location>
</feature>
<protein>
    <submittedName>
        <fullName evidence="2">Uncharacterized protein</fullName>
    </submittedName>
</protein>
<feature type="compositionally biased region" description="Polar residues" evidence="1">
    <location>
        <begin position="218"/>
        <end position="228"/>
    </location>
</feature>
<evidence type="ECO:0000313" key="3">
    <source>
        <dbReference type="Proteomes" id="UP001337655"/>
    </source>
</evidence>
<feature type="compositionally biased region" description="Polar residues" evidence="1">
    <location>
        <begin position="23"/>
        <end position="42"/>
    </location>
</feature>
<reference evidence="2 3" key="1">
    <citation type="submission" date="2023-08" db="EMBL/GenBank/DDBJ databases">
        <title>Black Yeasts Isolated from many extreme environments.</title>
        <authorList>
            <person name="Coleine C."/>
            <person name="Stajich J.E."/>
            <person name="Selbmann L."/>
        </authorList>
    </citation>
    <scope>NUCLEOTIDE SEQUENCE [LARGE SCALE GENOMIC DNA]</scope>
    <source>
        <strain evidence="2 3">CCFEE 5935</strain>
    </source>
</reference>
<proteinExistence type="predicted"/>
<organism evidence="2 3">
    <name type="scientific">Saxophila tyrrhenica</name>
    <dbReference type="NCBI Taxonomy" id="1690608"/>
    <lineage>
        <taxon>Eukaryota</taxon>
        <taxon>Fungi</taxon>
        <taxon>Dikarya</taxon>
        <taxon>Ascomycota</taxon>
        <taxon>Pezizomycotina</taxon>
        <taxon>Dothideomycetes</taxon>
        <taxon>Dothideomycetidae</taxon>
        <taxon>Mycosphaerellales</taxon>
        <taxon>Extremaceae</taxon>
        <taxon>Saxophila</taxon>
    </lineage>
</organism>
<keyword evidence="3" id="KW-1185">Reference proteome</keyword>
<comment type="caution">
    <text evidence="2">The sequence shown here is derived from an EMBL/GenBank/DDBJ whole genome shotgun (WGS) entry which is preliminary data.</text>
</comment>
<feature type="compositionally biased region" description="Basic and acidic residues" evidence="1">
    <location>
        <begin position="342"/>
        <end position="360"/>
    </location>
</feature>
<sequence length="437" mass="48024">MSTPHRGLPPPSAMTLPPDSGRPSYQPQQSFGHMPSAPSTFDNHGESYRLWMSAKAEEEKRKQEEERTRQENCRLEQRRLEQSMLREALQSGVPPAAVPMIYAGIGGSHLAQISGEWLQQYAGQLQANQQHVIQQQQSSPELRRETRLIGQAPPSYPVQQPIQVVPSQHSEQPQQPPHPQHATFSAYQPAPARAPPTSAPRSATHTSLPRLTTADIYNNQPQQHQNPGSAHPLQQSQTISQEQTTSSPSIYFHHWVPPNESKGTQPQTPASKGESYSSHPGSHLSEGDYKESPRKRKAQGPHQPAPPPSAGPQYTSPSFSNASSTSRKKASRHRSNSNVSAREGDSRPDSRRDQEPRRSLQADSSHSSAGERPQNESSAPAAEERGGRSSTEAQQDHKSERPGATPPPPTTPQYLATVNALKSSRKTTESILTIPKM</sequence>
<feature type="compositionally biased region" description="Basic and acidic residues" evidence="1">
    <location>
        <begin position="55"/>
        <end position="74"/>
    </location>
</feature>
<name>A0AAV9P7R7_9PEZI</name>
<evidence type="ECO:0000256" key="1">
    <source>
        <dbReference type="SAM" id="MobiDB-lite"/>
    </source>
</evidence>
<dbReference type="GeneID" id="89927728"/>
<dbReference type="Proteomes" id="UP001337655">
    <property type="component" value="Unassembled WGS sequence"/>
</dbReference>
<feature type="region of interest" description="Disordered" evidence="1">
    <location>
        <begin position="164"/>
        <end position="205"/>
    </location>
</feature>
<dbReference type="EMBL" id="JAVRRT010000009">
    <property type="protein sequence ID" value="KAK5169079.1"/>
    <property type="molecule type" value="Genomic_DNA"/>
</dbReference>
<feature type="compositionally biased region" description="Polar residues" evidence="1">
    <location>
        <begin position="261"/>
        <end position="280"/>
    </location>
</feature>
<feature type="compositionally biased region" description="Low complexity" evidence="1">
    <location>
        <begin position="311"/>
        <end position="325"/>
    </location>
</feature>
<evidence type="ECO:0000313" key="2">
    <source>
        <dbReference type="EMBL" id="KAK5169079.1"/>
    </source>
</evidence>
<feature type="region of interest" description="Disordered" evidence="1">
    <location>
        <begin position="1"/>
        <end position="74"/>
    </location>
</feature>